<dbReference type="STRING" id="1123069.ruthe_00457"/>
<dbReference type="EMBL" id="AOLV01000007">
    <property type="protein sequence ID" value="EPX87387.1"/>
    <property type="molecule type" value="Genomic_DNA"/>
</dbReference>
<dbReference type="GO" id="GO:0005886">
    <property type="term" value="C:plasma membrane"/>
    <property type="evidence" value="ECO:0007669"/>
    <property type="project" value="UniProtKB-SubCell"/>
</dbReference>
<reference evidence="7 8" key="1">
    <citation type="journal article" date="2013" name="Stand. Genomic Sci.">
        <title>Genome sequence of the reddish-pigmented Rubellimicrobium thermophilum type strain (DSM 16684(T)), a member of the Roseobacter clade.</title>
        <authorList>
            <person name="Fiebig A."/>
            <person name="Riedel T."/>
            <person name="Gronow S."/>
            <person name="Petersen J."/>
            <person name="Klenk H.P."/>
            <person name="Goker M."/>
        </authorList>
    </citation>
    <scope>NUCLEOTIDE SEQUENCE [LARGE SCALE GENOMIC DNA]</scope>
    <source>
        <strain evidence="7 8">DSM 16684</strain>
    </source>
</reference>
<dbReference type="AlphaFoldDB" id="S9R652"/>
<dbReference type="HOGENOM" id="CLU_047737_4_1_5"/>
<evidence type="ECO:0000313" key="8">
    <source>
        <dbReference type="Proteomes" id="UP000015346"/>
    </source>
</evidence>
<gene>
    <name evidence="7" type="ORF">ruthe_00457</name>
</gene>
<keyword evidence="5" id="KW-0472">Membrane</keyword>
<keyword evidence="6" id="KW-1003">Cell membrane</keyword>
<dbReference type="InterPro" id="IPR045214">
    <property type="entry name" value="Surf1/Surf4"/>
</dbReference>
<dbReference type="PANTHER" id="PTHR23427:SF2">
    <property type="entry name" value="SURFEIT LOCUS PROTEIN 1"/>
    <property type="match status" value="1"/>
</dbReference>
<sequence length="190" mass="20140">MKRLWFPFLLGLAGVAVLCSLGVWQLHRLAWKEALVADIAARIAAAPGPLPVTPDPERDQYRPVTVAGAFEGQEAHVLTSLPGRGPGFRVISVLETGERRLLVDLGFVPEAQKETPRLARQAVVTGNLFWPPASASAPPPDAERGIWFADDPQAMAAALGAEPVILVAREIAGADLGTTPLPVSPTGHPQ</sequence>
<dbReference type="PROSITE" id="PS50895">
    <property type="entry name" value="SURF1"/>
    <property type="match status" value="1"/>
</dbReference>
<dbReference type="PANTHER" id="PTHR23427">
    <property type="entry name" value="SURFEIT LOCUS PROTEIN"/>
    <property type="match status" value="1"/>
</dbReference>
<dbReference type="Pfam" id="PF02104">
    <property type="entry name" value="SURF1"/>
    <property type="match status" value="1"/>
</dbReference>
<dbReference type="Proteomes" id="UP000015346">
    <property type="component" value="Unassembled WGS sequence"/>
</dbReference>
<proteinExistence type="inferred from homology"/>
<dbReference type="InterPro" id="IPR002994">
    <property type="entry name" value="Surf1/Shy1"/>
</dbReference>
<keyword evidence="3" id="KW-0812">Transmembrane</keyword>
<evidence type="ECO:0000256" key="2">
    <source>
        <dbReference type="ARBA" id="ARBA00007165"/>
    </source>
</evidence>
<accession>S9R652</accession>
<evidence type="ECO:0000313" key="7">
    <source>
        <dbReference type="EMBL" id="EPX87387.1"/>
    </source>
</evidence>
<comment type="caution">
    <text evidence="7">The sequence shown here is derived from an EMBL/GenBank/DDBJ whole genome shotgun (WGS) entry which is preliminary data.</text>
</comment>
<dbReference type="CDD" id="cd06662">
    <property type="entry name" value="SURF1"/>
    <property type="match status" value="1"/>
</dbReference>
<evidence type="ECO:0000256" key="5">
    <source>
        <dbReference type="ARBA" id="ARBA00023136"/>
    </source>
</evidence>
<protein>
    <recommendedName>
        <fullName evidence="6">SURF1-like protein</fullName>
    </recommendedName>
</protein>
<evidence type="ECO:0000256" key="6">
    <source>
        <dbReference type="RuleBase" id="RU363076"/>
    </source>
</evidence>
<evidence type="ECO:0000256" key="4">
    <source>
        <dbReference type="ARBA" id="ARBA00022989"/>
    </source>
</evidence>
<comment type="similarity">
    <text evidence="2 6">Belongs to the SURF1 family.</text>
</comment>
<evidence type="ECO:0000256" key="1">
    <source>
        <dbReference type="ARBA" id="ARBA00004370"/>
    </source>
</evidence>
<dbReference type="RefSeq" id="WP_021096566.1">
    <property type="nucleotide sequence ID" value="NZ_KE557320.1"/>
</dbReference>
<keyword evidence="4" id="KW-1133">Transmembrane helix</keyword>
<name>S9R652_9RHOB</name>
<evidence type="ECO:0000256" key="3">
    <source>
        <dbReference type="ARBA" id="ARBA00022692"/>
    </source>
</evidence>
<comment type="subcellular location">
    <subcellularLocation>
        <location evidence="6">Cell membrane</location>
        <topology evidence="6">Multi-pass membrane protein</topology>
    </subcellularLocation>
    <subcellularLocation>
        <location evidence="1">Membrane</location>
    </subcellularLocation>
</comment>
<organism evidence="7 8">
    <name type="scientific">Rubellimicrobium thermophilum DSM 16684</name>
    <dbReference type="NCBI Taxonomy" id="1123069"/>
    <lineage>
        <taxon>Bacteria</taxon>
        <taxon>Pseudomonadati</taxon>
        <taxon>Pseudomonadota</taxon>
        <taxon>Alphaproteobacteria</taxon>
        <taxon>Rhodobacterales</taxon>
        <taxon>Roseobacteraceae</taxon>
        <taxon>Rubellimicrobium</taxon>
    </lineage>
</organism>
<keyword evidence="8" id="KW-1185">Reference proteome</keyword>